<evidence type="ECO:0000313" key="3">
    <source>
        <dbReference type="EnsemblMetazoa" id="GBRI000136-PA"/>
    </source>
</evidence>
<dbReference type="Gene3D" id="1.10.443.10">
    <property type="entry name" value="Intergrase catalytic core"/>
    <property type="match status" value="1"/>
</dbReference>
<dbReference type="PROSITE" id="PS51898">
    <property type="entry name" value="TYR_RECOMBINASE"/>
    <property type="match status" value="1"/>
</dbReference>
<dbReference type="GO" id="GO:0003677">
    <property type="term" value="F:DNA binding"/>
    <property type="evidence" value="ECO:0007669"/>
    <property type="project" value="InterPro"/>
</dbReference>
<dbReference type="SUPFAM" id="SSF56349">
    <property type="entry name" value="DNA breaking-rejoining enzymes"/>
    <property type="match status" value="1"/>
</dbReference>
<organism evidence="3 4">
    <name type="scientific">Glossina brevipalpis</name>
    <dbReference type="NCBI Taxonomy" id="37001"/>
    <lineage>
        <taxon>Eukaryota</taxon>
        <taxon>Metazoa</taxon>
        <taxon>Ecdysozoa</taxon>
        <taxon>Arthropoda</taxon>
        <taxon>Hexapoda</taxon>
        <taxon>Insecta</taxon>
        <taxon>Pterygota</taxon>
        <taxon>Neoptera</taxon>
        <taxon>Endopterygota</taxon>
        <taxon>Diptera</taxon>
        <taxon>Brachycera</taxon>
        <taxon>Muscomorpha</taxon>
        <taxon>Hippoboscoidea</taxon>
        <taxon>Glossinidae</taxon>
        <taxon>Glossina</taxon>
    </lineage>
</organism>
<dbReference type="PANTHER" id="PTHR30349">
    <property type="entry name" value="PHAGE INTEGRASE-RELATED"/>
    <property type="match status" value="1"/>
</dbReference>
<feature type="domain" description="Tyr recombinase" evidence="2">
    <location>
        <begin position="28"/>
        <end position="184"/>
    </location>
</feature>
<keyword evidence="4" id="KW-1185">Reference proteome</keyword>
<evidence type="ECO:0000313" key="4">
    <source>
        <dbReference type="Proteomes" id="UP000091820"/>
    </source>
</evidence>
<reference evidence="3" key="2">
    <citation type="submission" date="2020-05" db="UniProtKB">
        <authorList>
            <consortium name="EnsemblMetazoa"/>
        </authorList>
    </citation>
    <scope>IDENTIFICATION</scope>
    <source>
        <strain evidence="3">IAEA</strain>
    </source>
</reference>
<sequence length="308" mass="33793">MFSALIKLDEFSGQNPLHGLPPLAEKNPEMTFFDVDEINNLLSVLSGDERLIALLCLSTGGRWGEVSTLTPTQIVKGRVTFLETKNGKKRTVPISAQLEGEVKMHASSHLFKVDYEKFCIKLRSVKPDLPHGQATHVLRHTFASHFMMNGGNIIALQEILGHANIQQTMAYAHLAPDYLQNAVALNPLKGGLASNHSPAADAFALESVAVPALVESFIGDQRMQTFHFANIDTGRIAAGEAHEVTHLLPLLFRQLNVVKHAVMAFLYPMCNGILLPAFQSIVISSYSINRDQRGGDEQEDVFVHPGPP</sequence>
<dbReference type="CDD" id="cd00796">
    <property type="entry name" value="INT_Rci_Hp1_C"/>
    <property type="match status" value="1"/>
</dbReference>
<reference evidence="4" key="1">
    <citation type="submission" date="2014-03" db="EMBL/GenBank/DDBJ databases">
        <authorList>
            <person name="Aksoy S."/>
            <person name="Warren W."/>
            <person name="Wilson R.K."/>
        </authorList>
    </citation>
    <scope>NUCLEOTIDE SEQUENCE [LARGE SCALE GENOMIC DNA]</scope>
    <source>
        <strain evidence="4">IAEA</strain>
    </source>
</reference>
<dbReference type="GO" id="GO:0006310">
    <property type="term" value="P:DNA recombination"/>
    <property type="evidence" value="ECO:0007669"/>
    <property type="project" value="UniProtKB-KW"/>
</dbReference>
<evidence type="ECO:0000259" key="2">
    <source>
        <dbReference type="PROSITE" id="PS51898"/>
    </source>
</evidence>
<dbReference type="VEuPathDB" id="VectorBase:GBRI000136"/>
<dbReference type="InterPro" id="IPR050090">
    <property type="entry name" value="Tyrosine_recombinase_XerCD"/>
</dbReference>
<proteinExistence type="predicted"/>
<accession>A0A1A9VZ74</accession>
<name>A0A1A9VZ74_9MUSC</name>
<dbReference type="EnsemblMetazoa" id="GBRI000136-RA">
    <property type="protein sequence ID" value="GBRI000136-PA"/>
    <property type="gene ID" value="GBRI000136"/>
</dbReference>
<dbReference type="InterPro" id="IPR011010">
    <property type="entry name" value="DNA_brk_join_enz"/>
</dbReference>
<dbReference type="AlphaFoldDB" id="A0A1A9VZ74"/>
<keyword evidence="1" id="KW-0233">DNA recombination</keyword>
<evidence type="ECO:0000256" key="1">
    <source>
        <dbReference type="ARBA" id="ARBA00023172"/>
    </source>
</evidence>
<dbReference type="InterPro" id="IPR013762">
    <property type="entry name" value="Integrase-like_cat_sf"/>
</dbReference>
<dbReference type="InterPro" id="IPR002104">
    <property type="entry name" value="Integrase_catalytic"/>
</dbReference>
<dbReference type="Proteomes" id="UP000091820">
    <property type="component" value="Unassembled WGS sequence"/>
</dbReference>
<dbReference type="PANTHER" id="PTHR30349:SF93">
    <property type="entry name" value="FELS-2 PROPHAGE PROTEIN"/>
    <property type="match status" value="1"/>
</dbReference>
<dbReference type="GO" id="GO:0015074">
    <property type="term" value="P:DNA integration"/>
    <property type="evidence" value="ECO:0007669"/>
    <property type="project" value="InterPro"/>
</dbReference>
<protein>
    <recommendedName>
        <fullName evidence="2">Tyr recombinase domain-containing protein</fullName>
    </recommendedName>
</protein>
<dbReference type="Pfam" id="PF00589">
    <property type="entry name" value="Phage_integrase"/>
    <property type="match status" value="1"/>
</dbReference>